<dbReference type="InterPro" id="IPR011650">
    <property type="entry name" value="Peptidase_M20_dimer"/>
</dbReference>
<dbReference type="InterPro" id="IPR010158">
    <property type="entry name" value="Amidase_Cbmase"/>
</dbReference>
<dbReference type="PIRSF" id="PIRSF001235">
    <property type="entry name" value="Amidase_carbamoylase"/>
    <property type="match status" value="1"/>
</dbReference>
<protein>
    <submittedName>
        <fullName evidence="5">Zn-dependent hydrolase</fullName>
    </submittedName>
</protein>
<dbReference type="Pfam" id="PF07687">
    <property type="entry name" value="M20_dimer"/>
    <property type="match status" value="1"/>
</dbReference>
<evidence type="ECO:0000313" key="6">
    <source>
        <dbReference type="Proteomes" id="UP001183420"/>
    </source>
</evidence>
<evidence type="ECO:0000259" key="4">
    <source>
        <dbReference type="Pfam" id="PF07687"/>
    </source>
</evidence>
<dbReference type="NCBIfam" id="TIGR01879">
    <property type="entry name" value="hydantase"/>
    <property type="match status" value="1"/>
</dbReference>
<dbReference type="InterPro" id="IPR036264">
    <property type="entry name" value="Bact_exopeptidase_dim_dom"/>
</dbReference>
<dbReference type="InterPro" id="IPR002933">
    <property type="entry name" value="Peptidase_M20"/>
</dbReference>
<proteinExistence type="inferred from homology"/>
<keyword evidence="6" id="KW-1185">Reference proteome</keyword>
<dbReference type="GO" id="GO:0016787">
    <property type="term" value="F:hydrolase activity"/>
    <property type="evidence" value="ECO:0007669"/>
    <property type="project" value="UniProtKB-KW"/>
</dbReference>
<gene>
    <name evidence="5" type="ORF">RNC47_11870</name>
</gene>
<dbReference type="Gene3D" id="3.40.630.10">
    <property type="entry name" value="Zn peptidases"/>
    <property type="match status" value="1"/>
</dbReference>
<dbReference type="RefSeq" id="WP_311598063.1">
    <property type="nucleotide sequence ID" value="NZ_JAVREM010000010.1"/>
</dbReference>
<reference evidence="6" key="1">
    <citation type="submission" date="2023-07" db="EMBL/GenBank/DDBJ databases">
        <title>30 novel species of actinomycetes from the DSMZ collection.</title>
        <authorList>
            <person name="Nouioui I."/>
        </authorList>
    </citation>
    <scope>NUCLEOTIDE SEQUENCE [LARGE SCALE GENOMIC DNA]</scope>
    <source>
        <strain evidence="6">DSM 44918</strain>
    </source>
</reference>
<sequence length="432" mass="45964">MTDPTPPVTLTRARTPRSTAAASVAVNGPRLLDRIRRFAAIGRDDQGGINRPGFGEADRAARAHLIEEARQAGLLARTDAAGNVLIRRPDHDHDLRPPRLLLGSHLDTVLNGGELDGAYGVLAALEVLHSLHESAIPTRCDVTVVSFANEEGALFPQPFWGSMALAGRLHALPDDPRDYHGQSLRDALRLAGGDLSDLPSAGWPPGSLDAYLELHIEQGPVLERLGKPIGVVDSVTGRTQLAVEISGSAGHAGTTPMAGRRDPLVGAAHVVLAVRRMAGEEELCRVATVGRLEPSPNSSNTIPERVRLSVDIRDSSARRLAAAEEAFRETLAALARRERLDITVRDAIRTAPVHTDQRLRHAIASSARDLGLGYETLPSGAGHDAQVVADIAPIGMIFVPSIGGVSHVPSERTTPEDLIAGADVLLHTVLRL</sequence>
<keyword evidence="2 5" id="KW-0378">Hydrolase</keyword>
<dbReference type="PANTHER" id="PTHR32494:SF5">
    <property type="entry name" value="ALLANTOATE AMIDOHYDROLASE"/>
    <property type="match status" value="1"/>
</dbReference>
<dbReference type="CDD" id="cd03884">
    <property type="entry name" value="M20_bAS"/>
    <property type="match status" value="1"/>
</dbReference>
<dbReference type="PANTHER" id="PTHR32494">
    <property type="entry name" value="ALLANTOATE DEIMINASE-RELATED"/>
    <property type="match status" value="1"/>
</dbReference>
<comment type="caution">
    <text evidence="5">The sequence shown here is derived from an EMBL/GenBank/DDBJ whole genome shotgun (WGS) entry which is preliminary data.</text>
</comment>
<evidence type="ECO:0000256" key="2">
    <source>
        <dbReference type="ARBA" id="ARBA00022801"/>
    </source>
</evidence>
<feature type="domain" description="Peptidase M20 dimerisation" evidence="4">
    <location>
        <begin position="237"/>
        <end position="336"/>
    </location>
</feature>
<dbReference type="SUPFAM" id="SSF53187">
    <property type="entry name" value="Zn-dependent exopeptidases"/>
    <property type="match status" value="1"/>
</dbReference>
<evidence type="ECO:0000256" key="1">
    <source>
        <dbReference type="ARBA" id="ARBA00006153"/>
    </source>
</evidence>
<feature type="region of interest" description="Disordered" evidence="3">
    <location>
        <begin position="1"/>
        <end position="20"/>
    </location>
</feature>
<name>A0ABU2LPQ2_9ACTN</name>
<dbReference type="Gene3D" id="3.30.70.360">
    <property type="match status" value="1"/>
</dbReference>
<dbReference type="Pfam" id="PF01546">
    <property type="entry name" value="Peptidase_M20"/>
    <property type="match status" value="1"/>
</dbReference>
<comment type="similarity">
    <text evidence="1">Belongs to the peptidase M20 family.</text>
</comment>
<feature type="compositionally biased region" description="Low complexity" evidence="3">
    <location>
        <begin position="11"/>
        <end position="20"/>
    </location>
</feature>
<evidence type="ECO:0000313" key="5">
    <source>
        <dbReference type="EMBL" id="MDT0319033.1"/>
    </source>
</evidence>
<dbReference type="EMBL" id="JAVREM010000010">
    <property type="protein sequence ID" value="MDT0319033.1"/>
    <property type="molecule type" value="Genomic_DNA"/>
</dbReference>
<dbReference type="SUPFAM" id="SSF55031">
    <property type="entry name" value="Bacterial exopeptidase dimerisation domain"/>
    <property type="match status" value="1"/>
</dbReference>
<evidence type="ECO:0000256" key="3">
    <source>
        <dbReference type="SAM" id="MobiDB-lite"/>
    </source>
</evidence>
<accession>A0ABU2LPQ2</accession>
<organism evidence="5 6">
    <name type="scientific">Streptomyces millisiae</name>
    <dbReference type="NCBI Taxonomy" id="3075542"/>
    <lineage>
        <taxon>Bacteria</taxon>
        <taxon>Bacillati</taxon>
        <taxon>Actinomycetota</taxon>
        <taxon>Actinomycetes</taxon>
        <taxon>Kitasatosporales</taxon>
        <taxon>Streptomycetaceae</taxon>
        <taxon>Streptomyces</taxon>
    </lineage>
</organism>
<dbReference type="Proteomes" id="UP001183420">
    <property type="component" value="Unassembled WGS sequence"/>
</dbReference>
<dbReference type="NCBIfam" id="NF006771">
    <property type="entry name" value="PRK09290.1-5"/>
    <property type="match status" value="1"/>
</dbReference>